<evidence type="ECO:0000256" key="1">
    <source>
        <dbReference type="ARBA" id="ARBA00009437"/>
    </source>
</evidence>
<comment type="similarity">
    <text evidence="1">Belongs to the LysR transcriptional regulatory family.</text>
</comment>
<feature type="domain" description="HTH lysR-type" evidence="5">
    <location>
        <begin position="1"/>
        <end position="58"/>
    </location>
</feature>
<protein>
    <submittedName>
        <fullName evidence="6">DNA-binding transcriptional LysR family regulator</fullName>
    </submittedName>
</protein>
<dbReference type="InterPro" id="IPR036388">
    <property type="entry name" value="WH-like_DNA-bd_sf"/>
</dbReference>
<evidence type="ECO:0000256" key="2">
    <source>
        <dbReference type="ARBA" id="ARBA00023015"/>
    </source>
</evidence>
<keyword evidence="4" id="KW-0804">Transcription</keyword>
<dbReference type="InterPro" id="IPR000847">
    <property type="entry name" value="LysR_HTH_N"/>
</dbReference>
<dbReference type="InterPro" id="IPR036390">
    <property type="entry name" value="WH_DNA-bd_sf"/>
</dbReference>
<dbReference type="Proteomes" id="UP001519287">
    <property type="component" value="Unassembled WGS sequence"/>
</dbReference>
<dbReference type="CDD" id="cd05466">
    <property type="entry name" value="PBP2_LTTR_substrate"/>
    <property type="match status" value="1"/>
</dbReference>
<dbReference type="GO" id="GO:0003677">
    <property type="term" value="F:DNA binding"/>
    <property type="evidence" value="ECO:0007669"/>
    <property type="project" value="UniProtKB-KW"/>
</dbReference>
<dbReference type="PROSITE" id="PS50931">
    <property type="entry name" value="HTH_LYSR"/>
    <property type="match status" value="1"/>
</dbReference>
<dbReference type="Pfam" id="PF00126">
    <property type="entry name" value="HTH_1"/>
    <property type="match status" value="1"/>
</dbReference>
<dbReference type="EMBL" id="JAGGLB010000012">
    <property type="protein sequence ID" value="MBP1992218.1"/>
    <property type="molecule type" value="Genomic_DNA"/>
</dbReference>
<gene>
    <name evidence="6" type="ORF">J2Z66_003826</name>
</gene>
<dbReference type="SUPFAM" id="SSF46785">
    <property type="entry name" value="Winged helix' DNA-binding domain"/>
    <property type="match status" value="1"/>
</dbReference>
<dbReference type="Gene3D" id="3.40.190.290">
    <property type="match status" value="1"/>
</dbReference>
<proteinExistence type="inferred from homology"/>
<organism evidence="6 7">
    <name type="scientific">Paenibacillus eucommiae</name>
    <dbReference type="NCBI Taxonomy" id="1355755"/>
    <lineage>
        <taxon>Bacteria</taxon>
        <taxon>Bacillati</taxon>
        <taxon>Bacillota</taxon>
        <taxon>Bacilli</taxon>
        <taxon>Bacillales</taxon>
        <taxon>Paenibacillaceae</taxon>
        <taxon>Paenibacillus</taxon>
    </lineage>
</organism>
<sequence length="294" mass="33725">MNIENIEAFVYVIHYGSFNKAADVLFLSQPSVTARIQSLERELDCKLFDRMGKQLHLTEQGRRYLPYAQQMLQIYQKSKQQMHPNKALPNELRIGCTVSVSNYMIPEILPGLKALYPDINFKLSTGVTDDIVCKLLNKEIDVGFVRNISHPNIESVKFYVDPIRLYVYEGHPFIGDPSVSIEAIAHQPLVFFECGALDWMKIHRVFEKLEQPPNIQFQVDNSETARKLILRKAGIGFLPGLSVRHEVQTNKLFEIDIPEITGTALQTNIITLHGEHSALLEQFQQLYEREKLTL</sequence>
<comment type="caution">
    <text evidence="6">The sequence shown here is derived from an EMBL/GenBank/DDBJ whole genome shotgun (WGS) entry which is preliminary data.</text>
</comment>
<evidence type="ECO:0000256" key="4">
    <source>
        <dbReference type="ARBA" id="ARBA00023163"/>
    </source>
</evidence>
<evidence type="ECO:0000313" key="6">
    <source>
        <dbReference type="EMBL" id="MBP1992218.1"/>
    </source>
</evidence>
<evidence type="ECO:0000256" key="3">
    <source>
        <dbReference type="ARBA" id="ARBA00023125"/>
    </source>
</evidence>
<reference evidence="6 7" key="1">
    <citation type="submission" date="2021-03" db="EMBL/GenBank/DDBJ databases">
        <title>Genomic Encyclopedia of Type Strains, Phase IV (KMG-IV): sequencing the most valuable type-strain genomes for metagenomic binning, comparative biology and taxonomic classification.</title>
        <authorList>
            <person name="Goeker M."/>
        </authorList>
    </citation>
    <scope>NUCLEOTIDE SEQUENCE [LARGE SCALE GENOMIC DNA]</scope>
    <source>
        <strain evidence="6 7">DSM 26048</strain>
    </source>
</reference>
<dbReference type="RefSeq" id="WP_209972977.1">
    <property type="nucleotide sequence ID" value="NZ_JAGGLB010000012.1"/>
</dbReference>
<dbReference type="Pfam" id="PF03466">
    <property type="entry name" value="LysR_substrate"/>
    <property type="match status" value="1"/>
</dbReference>
<dbReference type="Gene3D" id="1.10.10.10">
    <property type="entry name" value="Winged helix-like DNA-binding domain superfamily/Winged helix DNA-binding domain"/>
    <property type="match status" value="1"/>
</dbReference>
<name>A0ABS4IXI0_9BACL</name>
<dbReference type="InterPro" id="IPR005119">
    <property type="entry name" value="LysR_subst-bd"/>
</dbReference>
<accession>A0ABS4IXI0</accession>
<dbReference type="PANTHER" id="PTHR30126">
    <property type="entry name" value="HTH-TYPE TRANSCRIPTIONAL REGULATOR"/>
    <property type="match status" value="1"/>
</dbReference>
<evidence type="ECO:0000259" key="5">
    <source>
        <dbReference type="PROSITE" id="PS50931"/>
    </source>
</evidence>
<dbReference type="SUPFAM" id="SSF53850">
    <property type="entry name" value="Periplasmic binding protein-like II"/>
    <property type="match status" value="1"/>
</dbReference>
<dbReference type="PANTHER" id="PTHR30126:SF40">
    <property type="entry name" value="HTH-TYPE TRANSCRIPTIONAL REGULATOR GLTR"/>
    <property type="match status" value="1"/>
</dbReference>
<keyword evidence="3 6" id="KW-0238">DNA-binding</keyword>
<keyword evidence="2" id="KW-0805">Transcription regulation</keyword>
<evidence type="ECO:0000313" key="7">
    <source>
        <dbReference type="Proteomes" id="UP001519287"/>
    </source>
</evidence>
<keyword evidence="7" id="KW-1185">Reference proteome</keyword>
<dbReference type="PRINTS" id="PR00039">
    <property type="entry name" value="HTHLYSR"/>
</dbReference>